<proteinExistence type="predicted"/>
<feature type="region of interest" description="Disordered" evidence="1">
    <location>
        <begin position="38"/>
        <end position="93"/>
    </location>
</feature>
<organism evidence="2 3">
    <name type="scientific">Virgisporangium aurantiacum</name>
    <dbReference type="NCBI Taxonomy" id="175570"/>
    <lineage>
        <taxon>Bacteria</taxon>
        <taxon>Bacillati</taxon>
        <taxon>Actinomycetota</taxon>
        <taxon>Actinomycetes</taxon>
        <taxon>Micromonosporales</taxon>
        <taxon>Micromonosporaceae</taxon>
        <taxon>Virgisporangium</taxon>
    </lineage>
</organism>
<reference evidence="2" key="1">
    <citation type="submission" date="2021-01" db="EMBL/GenBank/DDBJ databases">
        <title>Whole genome shotgun sequence of Virgisporangium aurantiacum NBRC 16421.</title>
        <authorList>
            <person name="Komaki H."/>
            <person name="Tamura T."/>
        </authorList>
    </citation>
    <scope>NUCLEOTIDE SEQUENCE</scope>
    <source>
        <strain evidence="2">NBRC 16421</strain>
    </source>
</reference>
<dbReference type="EMBL" id="BOPG01000043">
    <property type="protein sequence ID" value="GIJ58912.1"/>
    <property type="molecule type" value="Genomic_DNA"/>
</dbReference>
<comment type="caution">
    <text evidence="2">The sequence shown here is derived from an EMBL/GenBank/DDBJ whole genome shotgun (WGS) entry which is preliminary data.</text>
</comment>
<name>A0A8J3Z9M8_9ACTN</name>
<dbReference type="AlphaFoldDB" id="A0A8J3Z9M8"/>
<accession>A0A8J3Z9M8</accession>
<evidence type="ECO:0000256" key="1">
    <source>
        <dbReference type="SAM" id="MobiDB-lite"/>
    </source>
</evidence>
<gene>
    <name evidence="2" type="ORF">Vau01_064280</name>
</gene>
<dbReference type="Proteomes" id="UP000612585">
    <property type="component" value="Unassembled WGS sequence"/>
</dbReference>
<evidence type="ECO:0000313" key="3">
    <source>
        <dbReference type="Proteomes" id="UP000612585"/>
    </source>
</evidence>
<feature type="compositionally biased region" description="Low complexity" evidence="1">
    <location>
        <begin position="51"/>
        <end position="61"/>
    </location>
</feature>
<sequence>MTSRWSSTDPVRRTAFLCVGGVVVLLLGYLAVQAVRGERAGDPSPPPPPTVVAEPPADVEVNPPPGHEQDDRAPVGPGGSVSVPPRPGGTPALPLSADQMAAAYEHAMSFVEVFANARWDEPVDARIAKIRPFVAPAALDLVFSRYQQIRPSEENQETCTYRMAAARWLIMADKQGTLLVEGTRSVEAAGTSRNESLVFAITLTRETGAWLVTTVRDPREGDSGGR</sequence>
<keyword evidence="3" id="KW-1185">Reference proteome</keyword>
<evidence type="ECO:0000313" key="2">
    <source>
        <dbReference type="EMBL" id="GIJ58912.1"/>
    </source>
</evidence>
<dbReference type="RefSeq" id="WP_204000365.1">
    <property type="nucleotide sequence ID" value="NZ_BOPG01000043.1"/>
</dbReference>
<protein>
    <submittedName>
        <fullName evidence="2">Uncharacterized protein</fullName>
    </submittedName>
</protein>